<accession>A0ABV8X3X7</accession>
<gene>
    <name evidence="1" type="ORF">ACFOZY_06040</name>
</gene>
<sequence length="87" mass="10262">MNFNPLSTEHCYCWNNLPILGIGLAFPFEYFDSSKIKTEQDIEKILELSVIGTISEMDMKVENKLMKKQKKQKGKRGMEWQEEKVQF</sequence>
<keyword evidence="2" id="KW-1185">Reference proteome</keyword>
<dbReference type="EMBL" id="JBHSEC010000006">
    <property type="protein sequence ID" value="MFC4409998.1"/>
    <property type="molecule type" value="Genomic_DNA"/>
</dbReference>
<comment type="caution">
    <text evidence="1">The sequence shown here is derived from an EMBL/GenBank/DDBJ whole genome shotgun (WGS) entry which is preliminary data.</text>
</comment>
<reference evidence="2" key="1">
    <citation type="journal article" date="2019" name="Int. J. Syst. Evol. Microbiol.">
        <title>The Global Catalogue of Microorganisms (GCM) 10K type strain sequencing project: providing services to taxonomists for standard genome sequencing and annotation.</title>
        <authorList>
            <consortium name="The Broad Institute Genomics Platform"/>
            <consortium name="The Broad Institute Genome Sequencing Center for Infectious Disease"/>
            <person name="Wu L."/>
            <person name="Ma J."/>
        </authorList>
    </citation>
    <scope>NUCLEOTIDE SEQUENCE [LARGE SCALE GENOMIC DNA]</scope>
    <source>
        <strain evidence="2">CCUG 59778</strain>
    </source>
</reference>
<name>A0ABV8X3X7_9LACT</name>
<evidence type="ECO:0000313" key="2">
    <source>
        <dbReference type="Proteomes" id="UP001595817"/>
    </source>
</evidence>
<protein>
    <submittedName>
        <fullName evidence="1">Uncharacterized protein</fullName>
    </submittedName>
</protein>
<dbReference type="RefSeq" id="WP_378153350.1">
    <property type="nucleotide sequence ID" value="NZ_JBHSEC010000006.1"/>
</dbReference>
<dbReference type="Proteomes" id="UP001595817">
    <property type="component" value="Unassembled WGS sequence"/>
</dbReference>
<evidence type="ECO:0000313" key="1">
    <source>
        <dbReference type="EMBL" id="MFC4409998.1"/>
    </source>
</evidence>
<organism evidence="1 2">
    <name type="scientific">Chungangia koreensis</name>
    <dbReference type="NCBI Taxonomy" id="752657"/>
    <lineage>
        <taxon>Bacteria</taxon>
        <taxon>Bacillati</taxon>
        <taxon>Bacillota</taxon>
        <taxon>Bacilli</taxon>
        <taxon>Lactobacillales</taxon>
        <taxon>Chungangia</taxon>
    </lineage>
</organism>
<proteinExistence type="predicted"/>